<feature type="non-terminal residue" evidence="3">
    <location>
        <position position="1805"/>
    </location>
</feature>
<reference evidence="3 4" key="1">
    <citation type="submission" date="2024-02" db="EMBL/GenBank/DDBJ databases">
        <authorList>
            <person name="Chen Y."/>
            <person name="Shah S."/>
            <person name="Dougan E. K."/>
            <person name="Thang M."/>
            <person name="Chan C."/>
        </authorList>
    </citation>
    <scope>NUCLEOTIDE SEQUENCE [LARGE SCALE GENOMIC DNA]</scope>
</reference>
<feature type="compositionally biased region" description="Low complexity" evidence="2">
    <location>
        <begin position="1250"/>
        <end position="1261"/>
    </location>
</feature>
<gene>
    <name evidence="3" type="ORF">SCF082_LOCUS44336</name>
</gene>
<feature type="region of interest" description="Disordered" evidence="2">
    <location>
        <begin position="1238"/>
        <end position="1281"/>
    </location>
</feature>
<protein>
    <submittedName>
        <fullName evidence="3">Tropomyosin</fullName>
    </submittedName>
</protein>
<evidence type="ECO:0000256" key="2">
    <source>
        <dbReference type="SAM" id="MobiDB-lite"/>
    </source>
</evidence>
<evidence type="ECO:0000256" key="1">
    <source>
        <dbReference type="SAM" id="Coils"/>
    </source>
</evidence>
<dbReference type="Proteomes" id="UP001642464">
    <property type="component" value="Unassembled WGS sequence"/>
</dbReference>
<feature type="compositionally biased region" description="Basic and acidic residues" evidence="2">
    <location>
        <begin position="1271"/>
        <end position="1280"/>
    </location>
</feature>
<comment type="caution">
    <text evidence="3">The sequence shown here is derived from an EMBL/GenBank/DDBJ whole genome shotgun (WGS) entry which is preliminary data.</text>
</comment>
<keyword evidence="4" id="KW-1185">Reference proteome</keyword>
<evidence type="ECO:0000313" key="4">
    <source>
        <dbReference type="Proteomes" id="UP001642464"/>
    </source>
</evidence>
<keyword evidence="1" id="KW-0175">Coiled coil</keyword>
<organism evidence="3 4">
    <name type="scientific">Durusdinium trenchii</name>
    <dbReference type="NCBI Taxonomy" id="1381693"/>
    <lineage>
        <taxon>Eukaryota</taxon>
        <taxon>Sar</taxon>
        <taxon>Alveolata</taxon>
        <taxon>Dinophyceae</taxon>
        <taxon>Suessiales</taxon>
        <taxon>Symbiodiniaceae</taxon>
        <taxon>Durusdinium</taxon>
    </lineage>
</organism>
<evidence type="ECO:0000313" key="3">
    <source>
        <dbReference type="EMBL" id="CAK9094319.1"/>
    </source>
</evidence>
<proteinExistence type="predicted"/>
<sequence>MQAALSAQAFLLHVGWKDVAWRRGICRSCGAWYSNIWCSRPDARASCYCVAAPEEVDFLQIVACPRKNSKAFVEVRALWLLRAALLRVRAPFSGFVEMLADLHALPADRRHDCMRFEQHWLLLEALTLLWQRVPEVLPSFAWPLDGQHQTDAWLLCLDRLLPLLSSLVRDLHFREHSCTLCAVPAVTVDAKYGMTCSLCNHREGGVVAYPAIECSVMFGCQKAPAPGHMYCRDHAAGGSVAVPSDDTILRHRDVDGVRSYKVRGSAAWRLASALSPEAIQAYERRLAEQHERRKRRRCAAAAAGPVAPPAEVGDTVFQDALEPEMHPQPDDVNPCGIDKVVLLPRRSYGGLLVATLPCGRVCAAVPLAHAESLTQVYALLSTLVLEDTDVRCPLQYVIYDNACALARFARHPVRKDRTDAAVSLAGLTYVLDGFHQQNHTSCLDPTHALHMPEVLRARHPRLQDVNTQTAEQFFSWLDPFVRSAACMTPSVFRVFVQILIHLFNSFICASHGRRVRPRPVRVPPPLAGSRARQSAAAVDSDPAQLPDTVALPVRLRRNPRGVGIWGAGKYHWQRPSDTDRPPCKLVWFETLPDALDTTTAGIRWVAPCGWILLLHGSSYELCAPSTGEEVDEFFQKLEAEATFPAAALEQLAPPELVSLWKDIAATQSVAWPWVMLCELALASFLTPNARLHPLASFTVFSLTWTFFVHPGSCHTSNLLRLYQNVFHGIEKKVNRYRAEECARLRQQVQAGADGQALLKQRLAKLQPLALRLGTGSLEGIGLRMSQFPDWTATSGFLVEGLQFVQWLQAEFGLNRAIATQLWERMSWQRDVVNQGRSFDMTYPFLGVCGALHLEDVWPMFAQPDPLGLRGRLCFFYSRPALKRAREIEEANARLQNYRGSNNLEHTLVERFWRIYQAHAHEHRPAAAFSWHLEYPFLNYAFGDGDDAANIFARAFDEHVQLQEETYLVQHEVSKRHGKLKGKHLRHALNWRNVVCGYHQSNPQAWPTTVTAASLRAAEILGGYCEQVAEVITKFAAEIQKRETAAKEDKTEKKDGRTQGNHIDALRRMSCEDFLGAVPPGHRLHLVAFGAVLLKMHTVWLDSTALRSHCFVRDTFPGLAAEAKLLFVWRTVSLLERLSVCICGLTTNAYGPKRLLAVKRPLPTEDGDTRRVFLDVLHLLGVEPGTHHGLSMAETLAKSPPNAPTLAAGAVDVAAVAPMLEVLADWKRAAAPGLGARDWTESEEFDRDSRGGTPRGRAAPRGESMTPNCGGDGERREKGSEAEDWATALRKLSERKPSFRRVLAVEGFLMNFDIGKVQEFRRNNIQKTPLEDFEGITLISLLHVMTAPQKALADEQNVLGRIVFKSRSAHRRHRHHNYLTATFKAFPFLEKSLFSQPNWVGQYLRATLSSKEAVEVLLGSAKTLELQTLVSLQLKGSEKTSLQSQDMCFNDCHFQVVQQHVRSLRDLADGELLLQIMRDINPQDFSGSGTALDVLRAGLQQHFAGRPAARHVAQLGAGPGSLVQLVIWATLDNDLPKRTKYVQICQQLSAHSAQQIMLLAERFSEEPETPEAGGVSGRASSAFGSMMPRSSELALPDFLEVGLDPETRFRRLKEHYIALKEEQERWEEDRQKLMSDLESERSKRLEAQEKERLARAELRVAEEAQDRLREEQRAALEMKLDQEISSYQSELRQKDAEMERLREELEVARVESQKAQKLQSQLEIFKKRLEECQVWKREKEELRRQLDEITSSNKAGSGTVEHLHGRLAALRDELQTANRERDQAQLQVKLLQGELEQATLAASTGP</sequence>
<name>A0ABP0R184_9DINO</name>
<feature type="region of interest" description="Disordered" evidence="2">
    <location>
        <begin position="516"/>
        <end position="542"/>
    </location>
</feature>
<accession>A0ABP0R184</accession>
<feature type="coiled-coil region" evidence="1">
    <location>
        <begin position="1608"/>
        <end position="1800"/>
    </location>
</feature>
<dbReference type="EMBL" id="CAXAMM010040611">
    <property type="protein sequence ID" value="CAK9094319.1"/>
    <property type="molecule type" value="Genomic_DNA"/>
</dbReference>